<dbReference type="InterPro" id="IPR018846">
    <property type="entry name" value="Beta-prop_RSE1/DDB1/CPSF1_1st"/>
</dbReference>
<evidence type="ECO:0000256" key="1">
    <source>
        <dbReference type="ARBA" id="ARBA00004123"/>
    </source>
</evidence>
<evidence type="ECO:0000313" key="7">
    <source>
        <dbReference type="EMBL" id="KAK3047363.1"/>
    </source>
</evidence>
<dbReference type="InterPro" id="IPR004871">
    <property type="entry name" value="RSE1/DDB1/CPSF1_C"/>
</dbReference>
<keyword evidence="2" id="KW-0539">Nucleus</keyword>
<feature type="domain" description="RSE1/DDB1/CPSF1 first beta-propeller" evidence="5">
    <location>
        <begin position="12"/>
        <end position="448"/>
    </location>
</feature>
<dbReference type="InterPro" id="IPR015943">
    <property type="entry name" value="WD40/YVTN_repeat-like_dom_sf"/>
</dbReference>
<dbReference type="InterPro" id="IPR058543">
    <property type="entry name" value="Beta-prop_RSE1/DDB1/CPSF1_2nd"/>
</dbReference>
<dbReference type="EMBL" id="JAWDJX010000063">
    <property type="protein sequence ID" value="KAK3047363.1"/>
    <property type="molecule type" value="Genomic_DNA"/>
</dbReference>
<gene>
    <name evidence="7" type="primary">CFT1</name>
    <name evidence="7" type="ORF">LTR09_011235</name>
</gene>
<reference evidence="7" key="1">
    <citation type="submission" date="2023-04" db="EMBL/GenBank/DDBJ databases">
        <title>Black Yeasts Isolated from many extreme environments.</title>
        <authorList>
            <person name="Coleine C."/>
            <person name="Stajich J.E."/>
            <person name="Selbmann L."/>
        </authorList>
    </citation>
    <scope>NUCLEOTIDE SEQUENCE</scope>
    <source>
        <strain evidence="7">CCFEE 5312</strain>
    </source>
</reference>
<dbReference type="Pfam" id="PF03178">
    <property type="entry name" value="CPSF_A"/>
    <property type="match status" value="1"/>
</dbReference>
<dbReference type="SUPFAM" id="SSF50978">
    <property type="entry name" value="WD40 repeat-like"/>
    <property type="match status" value="1"/>
</dbReference>
<dbReference type="GO" id="GO:0005634">
    <property type="term" value="C:nucleus"/>
    <property type="evidence" value="ECO:0007669"/>
    <property type="project" value="UniProtKB-SubCell"/>
</dbReference>
<name>A0AAJ0D6C8_9PEZI</name>
<evidence type="ECO:0000259" key="5">
    <source>
        <dbReference type="Pfam" id="PF10433"/>
    </source>
</evidence>
<evidence type="ECO:0000256" key="2">
    <source>
        <dbReference type="ARBA" id="ARBA00023242"/>
    </source>
</evidence>
<feature type="compositionally biased region" description="Acidic residues" evidence="3">
    <location>
        <begin position="171"/>
        <end position="184"/>
    </location>
</feature>
<proteinExistence type="predicted"/>
<dbReference type="GO" id="GO:0003676">
    <property type="term" value="F:nucleic acid binding"/>
    <property type="evidence" value="ECO:0007669"/>
    <property type="project" value="InterPro"/>
</dbReference>
<comment type="caution">
    <text evidence="7">The sequence shown here is derived from an EMBL/GenBank/DDBJ whole genome shotgun (WGS) entry which is preliminary data.</text>
</comment>
<dbReference type="InterPro" id="IPR036322">
    <property type="entry name" value="WD40_repeat_dom_sf"/>
</dbReference>
<feature type="domain" description="RSE1/DDB1/CPSF1 C-terminal" evidence="4">
    <location>
        <begin position="1004"/>
        <end position="1365"/>
    </location>
</feature>
<dbReference type="PANTHER" id="PTHR10644">
    <property type="entry name" value="DNA REPAIR/RNA PROCESSING CPSF FAMILY"/>
    <property type="match status" value="1"/>
</dbReference>
<evidence type="ECO:0000259" key="4">
    <source>
        <dbReference type="Pfam" id="PF03178"/>
    </source>
</evidence>
<evidence type="ECO:0000313" key="8">
    <source>
        <dbReference type="Proteomes" id="UP001271007"/>
    </source>
</evidence>
<evidence type="ECO:0000256" key="3">
    <source>
        <dbReference type="SAM" id="MobiDB-lite"/>
    </source>
</evidence>
<sequence length="1402" mass="151647">MQCYTQLLPPSAVTHAVALPFLNAHSRNLVVVKTCLLQVFRSSTVTNNEEGSERSSKSKLVLIGEYPLAGTVTSLAAIKAENTKSGGDALLIAFKDAKLSLVEWDPDNYRLSTISIHYYEGENVINEPFGPSLSESESILTVDPTSRCAALKFGAKHLAILPFRQVGDELAEDGEDGFDGEMDDAPPSAPLKRTQSGMNEVSADEGKQTPYKSSFVLPLTTLDPALTHPVDLAFLHEYREPTFGILSAPVQPSAALIEARKDILSYSVFTLDLDQRASTNLISAQKLPSDLWKVVPLPLPVGGALLVGTNELVHVDQSGKMSAVAVNEYAKLASNLAMTDQSDLNMKLEGCEIGELDTKTGDLLIVLNDGSMAVLSFRVLGRNVGGLKVTRVSAESGGASVEVAPSAVAPINTNTFFVGSEDGDSSLISWSKSSSSLSRKRSHAQMLDQAAAVEEDEDSESLDEDDLYATAPEPAKRTSSSGAAGSAAAASYTFELQDRLASLGPINNICLGRSQTSKKDLELVAGVGRGKGSRLATIRKESVPTVVRTEEEVFKDAKNVWSMSVNATQSAAKVESKKAEHDSLLFCFDGEQTRIYDVNPASEDSSRYNERTGTEFEHDGETLQMASTLNGTRIVQCRRSEVRIYTAADLSLSQIIPMSDDETDAELNIVHASFSDPYMLVLRDDSSVMVLQADKSGDMEPLDNTDPITERKWLSGCLYTGSLCPNETIVCLLGEEGGLHMFNLPDLQQFYHAPTLRYLPPVLEAGAQQRRVGAKETLTELLLTDIGTEDVKEPYLVVRSAMDDLTLYQPWSATSSWKEILRFRKVPLDYIPKFDDSGSEGDGPPAPLRHFRLGRYSAVLIPGASPSFVLKESTSLPKVLSLRARDVKTTIPLHLPGRERGFGLLRPSPSPSPSSSGEEPVTATCELQECTLPEEAEFSTGWCVHKQTLGHPAEEVREVAYHEGRGMYVVATCRDVDFLPEGEKEDGGRGKGDEASLHPQVPQYTLHLLSAKTRQTIHSYPMPYLETITSLKIMPLEISEQSHEVRSRIVVGTATQRGEDHPAKGALSVFEILSVVPDPHRFPHDPSARAETGLKLSLVSREETRGAITVVESFPGGLIGTGQGQKLMIRGLKEDGSCLPVAFLDAQCYTTSLKHLAGSGLWLAADAWKGLWFGGFTQEPYKLTTLGKSRTRMEVVSAEFLPFDGDLFILVVDAAMDLHVLQYDPENPKSLSGTRLLHRSTFHLGQFATSTTLLPSSLLPVGAQPVPNGHANGEADTTQILRPSLYHVLLTSLSGAVGLVTPLDEGTYRRLALLQTQLSSVLEHAAGLNPRAYRAVGEARAGGLSSESEGLGARGIVDGEVVKRIWELGSARRVEVLGRAGMDGWGLRSDLEAVGGGGVGYL</sequence>
<feature type="region of interest" description="Disordered" evidence="3">
    <location>
        <begin position="171"/>
        <end position="206"/>
    </location>
</feature>
<keyword evidence="8" id="KW-1185">Reference proteome</keyword>
<protein>
    <submittedName>
        <fullName evidence="7">mRNA cleavage and polyadenylation factor subunit</fullName>
    </submittedName>
</protein>
<feature type="domain" description="RSE1/DDB1/CPSF1 second beta-propeller" evidence="6">
    <location>
        <begin position="554"/>
        <end position="894"/>
    </location>
</feature>
<feature type="region of interest" description="Disordered" evidence="3">
    <location>
        <begin position="899"/>
        <end position="923"/>
    </location>
</feature>
<dbReference type="Proteomes" id="UP001271007">
    <property type="component" value="Unassembled WGS sequence"/>
</dbReference>
<comment type="subcellular location">
    <subcellularLocation>
        <location evidence="1">Nucleus</location>
    </subcellularLocation>
</comment>
<accession>A0AAJ0D6C8</accession>
<dbReference type="Pfam" id="PF23726">
    <property type="entry name" value="Beta-prop_RSE1_2nd"/>
    <property type="match status" value="1"/>
</dbReference>
<dbReference type="Gene3D" id="2.130.10.10">
    <property type="entry name" value="YVTN repeat-like/Quinoprotein amine dehydrogenase"/>
    <property type="match status" value="3"/>
</dbReference>
<organism evidence="7 8">
    <name type="scientific">Extremus antarcticus</name>
    <dbReference type="NCBI Taxonomy" id="702011"/>
    <lineage>
        <taxon>Eukaryota</taxon>
        <taxon>Fungi</taxon>
        <taxon>Dikarya</taxon>
        <taxon>Ascomycota</taxon>
        <taxon>Pezizomycotina</taxon>
        <taxon>Dothideomycetes</taxon>
        <taxon>Dothideomycetidae</taxon>
        <taxon>Mycosphaerellales</taxon>
        <taxon>Extremaceae</taxon>
        <taxon>Extremus</taxon>
    </lineage>
</organism>
<dbReference type="Pfam" id="PF10433">
    <property type="entry name" value="Beta-prop_RSE1_1st"/>
    <property type="match status" value="1"/>
</dbReference>
<evidence type="ECO:0000259" key="6">
    <source>
        <dbReference type="Pfam" id="PF23726"/>
    </source>
</evidence>
<dbReference type="InterPro" id="IPR050358">
    <property type="entry name" value="RSE1/DDB1/CFT1"/>
</dbReference>